<evidence type="ECO:0000256" key="13">
    <source>
        <dbReference type="RuleBase" id="RU003942"/>
    </source>
</evidence>
<dbReference type="PANTHER" id="PTHR30561:SF1">
    <property type="entry name" value="MULTIDRUG TRANSPORTER EMRE"/>
    <property type="match status" value="1"/>
</dbReference>
<comment type="similarity">
    <text evidence="13">Belongs to the drug/metabolite transporter (DMT) superfamily. Small multidrug resistance (SMR) (TC 2.A.7.1) family.</text>
</comment>
<evidence type="ECO:0000256" key="3">
    <source>
        <dbReference type="ARBA" id="ARBA00022448"/>
    </source>
</evidence>
<keyword evidence="10 14" id="KW-1133">Transmembrane helix</keyword>
<evidence type="ECO:0000256" key="4">
    <source>
        <dbReference type="ARBA" id="ARBA00022475"/>
    </source>
</evidence>
<feature type="transmembrane region" description="Helical" evidence="14">
    <location>
        <begin position="273"/>
        <end position="290"/>
    </location>
</feature>
<keyword evidence="8 13" id="KW-0812">Transmembrane</keyword>
<dbReference type="InterPro" id="IPR045324">
    <property type="entry name" value="Small_multidrug_res"/>
</dbReference>
<evidence type="ECO:0000313" key="17">
    <source>
        <dbReference type="Proteomes" id="UP000460435"/>
    </source>
</evidence>
<evidence type="ECO:0000313" key="16">
    <source>
        <dbReference type="EMBL" id="NDL55923.1"/>
    </source>
</evidence>
<dbReference type="InterPro" id="IPR000620">
    <property type="entry name" value="EamA_dom"/>
</dbReference>
<keyword evidence="9" id="KW-0448">Lipopolysaccharide biosynthesis</keyword>
<keyword evidence="12 14" id="KW-0472">Membrane</keyword>
<dbReference type="GO" id="GO:0005886">
    <property type="term" value="C:plasma membrane"/>
    <property type="evidence" value="ECO:0007669"/>
    <property type="project" value="UniProtKB-SubCell"/>
</dbReference>
<feature type="transmembrane region" description="Helical" evidence="14">
    <location>
        <begin position="185"/>
        <end position="204"/>
    </location>
</feature>
<feature type="transmembrane region" description="Helical" evidence="14">
    <location>
        <begin position="63"/>
        <end position="80"/>
    </location>
</feature>
<evidence type="ECO:0000256" key="9">
    <source>
        <dbReference type="ARBA" id="ARBA00022985"/>
    </source>
</evidence>
<dbReference type="Pfam" id="PF00893">
    <property type="entry name" value="Multi_Drug_Res"/>
    <property type="match status" value="1"/>
</dbReference>
<feature type="transmembrane region" description="Helical" evidence="14">
    <location>
        <begin position="245"/>
        <end position="266"/>
    </location>
</feature>
<protein>
    <submittedName>
        <fullName evidence="16">EamA family transporter</fullName>
    </submittedName>
</protein>
<evidence type="ECO:0000256" key="2">
    <source>
        <dbReference type="ARBA" id="ARBA00007362"/>
    </source>
</evidence>
<evidence type="ECO:0000256" key="1">
    <source>
        <dbReference type="ARBA" id="ARBA00004651"/>
    </source>
</evidence>
<dbReference type="EMBL" id="WLZY01000001">
    <property type="protein sequence ID" value="NDL55923.1"/>
    <property type="molecule type" value="Genomic_DNA"/>
</dbReference>
<name>A0A7K3LY22_9ACTN</name>
<dbReference type="Pfam" id="PF00892">
    <property type="entry name" value="EamA"/>
    <property type="match status" value="1"/>
</dbReference>
<dbReference type="SUPFAM" id="SSF103481">
    <property type="entry name" value="Multidrug resistance efflux transporter EmrE"/>
    <property type="match status" value="2"/>
</dbReference>
<dbReference type="Gene3D" id="1.10.3730.20">
    <property type="match status" value="1"/>
</dbReference>
<dbReference type="GO" id="GO:0009103">
    <property type="term" value="P:lipopolysaccharide biosynthetic process"/>
    <property type="evidence" value="ECO:0007669"/>
    <property type="project" value="UniProtKB-KW"/>
</dbReference>
<evidence type="ECO:0000256" key="11">
    <source>
        <dbReference type="ARBA" id="ARBA00023098"/>
    </source>
</evidence>
<evidence type="ECO:0000259" key="15">
    <source>
        <dbReference type="Pfam" id="PF00892"/>
    </source>
</evidence>
<comment type="caution">
    <text evidence="16">The sequence shown here is derived from an EMBL/GenBank/DDBJ whole genome shotgun (WGS) entry which is preliminary data.</text>
</comment>
<dbReference type="Proteomes" id="UP000460435">
    <property type="component" value="Unassembled WGS sequence"/>
</dbReference>
<keyword evidence="6" id="KW-0997">Cell inner membrane</keyword>
<keyword evidence="11" id="KW-0443">Lipid metabolism</keyword>
<feature type="domain" description="EamA" evidence="15">
    <location>
        <begin position="158"/>
        <end position="287"/>
    </location>
</feature>
<feature type="transmembrane region" description="Helical" evidence="14">
    <location>
        <begin position="216"/>
        <end position="239"/>
    </location>
</feature>
<keyword evidence="4" id="KW-1003">Cell membrane</keyword>
<feature type="transmembrane region" description="Helical" evidence="14">
    <location>
        <begin position="6"/>
        <end position="24"/>
    </location>
</feature>
<dbReference type="AlphaFoldDB" id="A0A7K3LY22"/>
<accession>A0A7K3LY22</accession>
<feature type="transmembrane region" description="Helical" evidence="14">
    <location>
        <begin position="33"/>
        <end position="51"/>
    </location>
</feature>
<keyword evidence="3" id="KW-0813">Transport</keyword>
<reference evidence="16 17" key="1">
    <citation type="submission" date="2019-11" db="EMBL/GenBank/DDBJ databases">
        <authorList>
            <person name="Li X.-J."/>
            <person name="Feng X.-M."/>
        </authorList>
    </citation>
    <scope>NUCLEOTIDE SEQUENCE [LARGE SCALE GENOMIC DNA]</scope>
    <source>
        <strain evidence="16 17">XMNu-373</strain>
    </source>
</reference>
<dbReference type="PANTHER" id="PTHR30561">
    <property type="entry name" value="SMR FAMILY PROTON-DEPENDENT DRUG EFFLUX TRANSPORTER SUGE"/>
    <property type="match status" value="1"/>
</dbReference>
<dbReference type="RefSeq" id="WP_162448582.1">
    <property type="nucleotide sequence ID" value="NZ_WLZY01000001.1"/>
</dbReference>
<evidence type="ECO:0000256" key="14">
    <source>
        <dbReference type="SAM" id="Phobius"/>
    </source>
</evidence>
<organism evidence="16 17">
    <name type="scientific">Phytoactinopolyspora mesophila</name>
    <dbReference type="NCBI Taxonomy" id="2650750"/>
    <lineage>
        <taxon>Bacteria</taxon>
        <taxon>Bacillati</taxon>
        <taxon>Actinomycetota</taxon>
        <taxon>Actinomycetes</taxon>
        <taxon>Jiangellales</taxon>
        <taxon>Jiangellaceae</taxon>
        <taxon>Phytoactinopolyspora</taxon>
    </lineage>
</organism>
<evidence type="ECO:0000256" key="8">
    <source>
        <dbReference type="ARBA" id="ARBA00022692"/>
    </source>
</evidence>
<proteinExistence type="inferred from homology"/>
<sequence>MSTAAVIGLMLIAGLMHAGWNLAAKRLRADRTLFLIALSPIGVVLTLPWALTHLPAPEHWAPVAGFVAVRVVLNAIYLVTLSRSYRVLDLSVAYPIARGSGPLVATILAVSLLGERPDLIGVVGVLIVSAAIVSMAGANPKAAVPQPAMAPGPAVRWPILTGVTIGCYTALDKAAVAVIDPVTYLAFVEFGTFLVLGAAVTYRGRAGELGRVLVSYPWQLLAAAAMVIGSYALALIALSHSYASYVAPLREVAVVYAVVFGIVVLGERHAARRIPAALGIVSGLAMVGVAM</sequence>
<keyword evidence="7" id="KW-0441">Lipid A biosynthesis</keyword>
<gene>
    <name evidence="16" type="ORF">F7O44_02440</name>
</gene>
<feature type="transmembrane region" description="Helical" evidence="14">
    <location>
        <begin position="119"/>
        <end position="138"/>
    </location>
</feature>
<evidence type="ECO:0000256" key="5">
    <source>
        <dbReference type="ARBA" id="ARBA00022516"/>
    </source>
</evidence>
<evidence type="ECO:0000256" key="10">
    <source>
        <dbReference type="ARBA" id="ARBA00022989"/>
    </source>
</evidence>
<evidence type="ECO:0000256" key="7">
    <source>
        <dbReference type="ARBA" id="ARBA00022556"/>
    </source>
</evidence>
<comment type="subcellular location">
    <subcellularLocation>
        <location evidence="1 13">Cell membrane</location>
        <topology evidence="1 13">Multi-pass membrane protein</topology>
    </subcellularLocation>
</comment>
<comment type="similarity">
    <text evidence="2">Belongs to the EamA transporter family.</text>
</comment>
<evidence type="ECO:0000256" key="6">
    <source>
        <dbReference type="ARBA" id="ARBA00022519"/>
    </source>
</evidence>
<dbReference type="GO" id="GO:0022857">
    <property type="term" value="F:transmembrane transporter activity"/>
    <property type="evidence" value="ECO:0007669"/>
    <property type="project" value="InterPro"/>
</dbReference>
<keyword evidence="5" id="KW-0444">Lipid biosynthesis</keyword>
<dbReference type="InterPro" id="IPR037185">
    <property type="entry name" value="EmrE-like"/>
</dbReference>
<keyword evidence="17" id="KW-1185">Reference proteome</keyword>
<evidence type="ECO:0000256" key="12">
    <source>
        <dbReference type="ARBA" id="ARBA00023136"/>
    </source>
</evidence>
<dbReference type="InterPro" id="IPR000390">
    <property type="entry name" value="Small_drug/metabolite_transptr"/>
</dbReference>